<dbReference type="Pfam" id="PF08085">
    <property type="entry name" value="Entericidin"/>
    <property type="match status" value="1"/>
</dbReference>
<proteinExistence type="inferred from homology"/>
<keyword evidence="4" id="KW-0472">Membrane</keyword>
<keyword evidence="6 8" id="KW-0449">Lipoprotein</keyword>
<evidence type="ECO:0000256" key="6">
    <source>
        <dbReference type="ARBA" id="ARBA00023288"/>
    </source>
</evidence>
<dbReference type="EMBL" id="JABURY010000006">
    <property type="protein sequence ID" value="MBC9130102.1"/>
    <property type="molecule type" value="Genomic_DNA"/>
</dbReference>
<organism evidence="8 9">
    <name type="scientific">Frischella japonica</name>
    <dbReference type="NCBI Taxonomy" id="2741544"/>
    <lineage>
        <taxon>Bacteria</taxon>
        <taxon>Pseudomonadati</taxon>
        <taxon>Pseudomonadota</taxon>
        <taxon>Gammaproteobacteria</taxon>
        <taxon>Orbales</taxon>
        <taxon>Orbaceae</taxon>
        <taxon>Frischella</taxon>
    </lineage>
</organism>
<dbReference type="PROSITE" id="PS51257">
    <property type="entry name" value="PROKAR_LIPOPROTEIN"/>
    <property type="match status" value="1"/>
</dbReference>
<keyword evidence="5" id="KW-0564">Palmitate</keyword>
<dbReference type="InterPro" id="IPR012556">
    <property type="entry name" value="Entericidin"/>
</dbReference>
<keyword evidence="2" id="KW-1003">Cell membrane</keyword>
<keyword evidence="3 7" id="KW-0732">Signal</keyword>
<protein>
    <submittedName>
        <fullName evidence="8">Entericidin A/B family lipoprotein</fullName>
    </submittedName>
</protein>
<evidence type="ECO:0000256" key="3">
    <source>
        <dbReference type="ARBA" id="ARBA00022729"/>
    </source>
</evidence>
<dbReference type="RefSeq" id="WP_187754547.1">
    <property type="nucleotide sequence ID" value="NZ_JABURY010000006.1"/>
</dbReference>
<name>A0ABR7QV56_9GAMM</name>
<evidence type="ECO:0000256" key="4">
    <source>
        <dbReference type="ARBA" id="ARBA00023136"/>
    </source>
</evidence>
<gene>
    <name evidence="8" type="ORF">FcAc13_02135</name>
</gene>
<comment type="caution">
    <text evidence="8">The sequence shown here is derived from an EMBL/GenBank/DDBJ whole genome shotgun (WGS) entry which is preliminary data.</text>
</comment>
<evidence type="ECO:0000256" key="1">
    <source>
        <dbReference type="ARBA" id="ARBA00010296"/>
    </source>
</evidence>
<evidence type="ECO:0000256" key="5">
    <source>
        <dbReference type="ARBA" id="ARBA00023139"/>
    </source>
</evidence>
<sequence>MRKIVLMLSSLLIVLAVAGCHTVKGVGEDIQSGGKALSNASGE</sequence>
<reference evidence="8 9" key="1">
    <citation type="submission" date="2020-06" db="EMBL/GenBank/DDBJ databases">
        <title>Frischella cerana isolated from Apis cerana gut homogenate.</title>
        <authorList>
            <person name="Wolter L.A."/>
            <person name="Suenami S."/>
            <person name="Miyazaki R."/>
        </authorList>
    </citation>
    <scope>NUCLEOTIDE SEQUENCE [LARGE SCALE GENOMIC DNA]</scope>
    <source>
        <strain evidence="8 9">Ac13</strain>
    </source>
</reference>
<evidence type="ECO:0000256" key="7">
    <source>
        <dbReference type="SAM" id="SignalP"/>
    </source>
</evidence>
<evidence type="ECO:0000313" key="8">
    <source>
        <dbReference type="EMBL" id="MBC9130102.1"/>
    </source>
</evidence>
<feature type="signal peptide" evidence="7">
    <location>
        <begin position="1"/>
        <end position="18"/>
    </location>
</feature>
<evidence type="ECO:0000313" key="9">
    <source>
        <dbReference type="Proteomes" id="UP000651208"/>
    </source>
</evidence>
<keyword evidence="9" id="KW-1185">Reference proteome</keyword>
<comment type="similarity">
    <text evidence="1">Belongs to the EcnA/EcnB lipoprotein family.</text>
</comment>
<dbReference type="Proteomes" id="UP000651208">
    <property type="component" value="Unassembled WGS sequence"/>
</dbReference>
<feature type="chain" id="PRO_5045203331" evidence="7">
    <location>
        <begin position="19"/>
        <end position="43"/>
    </location>
</feature>
<evidence type="ECO:0000256" key="2">
    <source>
        <dbReference type="ARBA" id="ARBA00022475"/>
    </source>
</evidence>
<accession>A0ABR7QV56</accession>